<sequence length="385" mass="42830">MEDVVCDRLDKMKLTIEEEETIAISDDGRLEAIESCTLSLVGKFLTCKSFNKVAAKNTIRRAWGLNDSLQILEVRLNLFQFKFQSEFDLDRILRGGPWSFDNQLLLLQRWKKGMIVGNIRLESASLWVQIWDATFDMVSPQVAKEVGSRLGEVEEVEWKKRKDDISMFMRVRVALPISKPIRRGGFIARSDGVKTWVSFKYERLPIFCHYCGILGHDLRHCAAHYAVEKKGDRIEYQYGDFLRAVGGRPRVSSSKVSGQMAGTEEETGSAAEKSPKQGIQGVSMSTTAAIARTNDVGNPSAVGNPSKVINSEAVISGTVAEITLSNNERNYSHANVKGAKSVNVETGKENKEHGQVSITLNGDDEYVGAKFKSTDNDLVDVLIQT</sequence>
<dbReference type="KEGG" id="qlo:115957215"/>
<dbReference type="EnsemblPlants" id="QL08p063412:mrna">
    <property type="protein sequence ID" value="QL08p063412:mrna:CDS:1"/>
    <property type="gene ID" value="QL08p063412"/>
</dbReference>
<evidence type="ECO:0000256" key="1">
    <source>
        <dbReference type="SAM" id="MobiDB-lite"/>
    </source>
</evidence>
<dbReference type="OMA" id="HYSHTCA"/>
<dbReference type="InterPro" id="IPR025558">
    <property type="entry name" value="DUF4283"/>
</dbReference>
<dbReference type="Gramene" id="QL08p063412:mrna">
    <property type="protein sequence ID" value="QL08p063412:mrna:CDS:1"/>
    <property type="gene ID" value="QL08p063412"/>
</dbReference>
<evidence type="ECO:0000259" key="3">
    <source>
        <dbReference type="Pfam" id="PF14392"/>
    </source>
</evidence>
<dbReference type="InterPro" id="IPR040256">
    <property type="entry name" value="At4g02000-like"/>
</dbReference>
<dbReference type="InParanoid" id="A0A7N2RA19"/>
<dbReference type="RefSeq" id="XP_030931275.1">
    <property type="nucleotide sequence ID" value="XM_031075415.1"/>
</dbReference>
<feature type="domain" description="Zinc knuckle CX2CX4HX4C" evidence="3">
    <location>
        <begin position="177"/>
        <end position="222"/>
    </location>
</feature>
<dbReference type="EMBL" id="LRBV02000008">
    <property type="status" value="NOT_ANNOTATED_CDS"/>
    <property type="molecule type" value="Genomic_DNA"/>
</dbReference>
<dbReference type="InterPro" id="IPR025836">
    <property type="entry name" value="Zn_knuckle_CX2CX4HX4C"/>
</dbReference>
<dbReference type="PANTHER" id="PTHR31286">
    <property type="entry name" value="GLYCINE-RICH CELL WALL STRUCTURAL PROTEIN 1.8-LIKE"/>
    <property type="match status" value="1"/>
</dbReference>
<evidence type="ECO:0000259" key="2">
    <source>
        <dbReference type="Pfam" id="PF14111"/>
    </source>
</evidence>
<evidence type="ECO:0000313" key="5">
    <source>
        <dbReference type="Proteomes" id="UP000594261"/>
    </source>
</evidence>
<dbReference type="AlphaFoldDB" id="A0A7N2RA19"/>
<accession>A0A7N2RA19</accession>
<dbReference type="OrthoDB" id="997591at2759"/>
<feature type="region of interest" description="Disordered" evidence="1">
    <location>
        <begin position="248"/>
        <end position="282"/>
    </location>
</feature>
<dbReference type="Proteomes" id="UP000594261">
    <property type="component" value="Chromosome 8"/>
</dbReference>
<dbReference type="PANTHER" id="PTHR31286:SF178">
    <property type="entry name" value="DUF4283 DOMAIN-CONTAINING PROTEIN"/>
    <property type="match status" value="1"/>
</dbReference>
<evidence type="ECO:0008006" key="6">
    <source>
        <dbReference type="Google" id="ProtNLM"/>
    </source>
</evidence>
<gene>
    <name evidence="4" type="primary">LOC115957215</name>
</gene>
<dbReference type="GeneID" id="115957215"/>
<dbReference type="Pfam" id="PF14111">
    <property type="entry name" value="DUF4283"/>
    <property type="match status" value="1"/>
</dbReference>
<keyword evidence="5" id="KW-1185">Reference proteome</keyword>
<organism evidence="4 5">
    <name type="scientific">Quercus lobata</name>
    <name type="common">Valley oak</name>
    <dbReference type="NCBI Taxonomy" id="97700"/>
    <lineage>
        <taxon>Eukaryota</taxon>
        <taxon>Viridiplantae</taxon>
        <taxon>Streptophyta</taxon>
        <taxon>Embryophyta</taxon>
        <taxon>Tracheophyta</taxon>
        <taxon>Spermatophyta</taxon>
        <taxon>Magnoliopsida</taxon>
        <taxon>eudicotyledons</taxon>
        <taxon>Gunneridae</taxon>
        <taxon>Pentapetalae</taxon>
        <taxon>rosids</taxon>
        <taxon>fabids</taxon>
        <taxon>Fagales</taxon>
        <taxon>Fagaceae</taxon>
        <taxon>Quercus</taxon>
    </lineage>
</organism>
<feature type="domain" description="DUF4283" evidence="2">
    <location>
        <begin position="33"/>
        <end position="113"/>
    </location>
</feature>
<name>A0A7N2RA19_QUELO</name>
<evidence type="ECO:0000313" key="4">
    <source>
        <dbReference type="EnsemblPlants" id="QL08p063412:mrna:CDS:1"/>
    </source>
</evidence>
<reference evidence="4 5" key="1">
    <citation type="journal article" date="2016" name="G3 (Bethesda)">
        <title>First Draft Assembly and Annotation of the Genome of a California Endemic Oak Quercus lobata Nee (Fagaceae).</title>
        <authorList>
            <person name="Sork V.L."/>
            <person name="Fitz-Gibbon S.T."/>
            <person name="Puiu D."/>
            <person name="Crepeau M."/>
            <person name="Gugger P.F."/>
            <person name="Sherman R."/>
            <person name="Stevens K."/>
            <person name="Langley C.H."/>
            <person name="Pellegrini M."/>
            <person name="Salzberg S.L."/>
        </authorList>
    </citation>
    <scope>NUCLEOTIDE SEQUENCE [LARGE SCALE GENOMIC DNA]</scope>
    <source>
        <strain evidence="4 5">cv. SW786</strain>
    </source>
</reference>
<reference evidence="4" key="2">
    <citation type="submission" date="2021-01" db="UniProtKB">
        <authorList>
            <consortium name="EnsemblPlants"/>
        </authorList>
    </citation>
    <scope>IDENTIFICATION</scope>
</reference>
<proteinExistence type="predicted"/>
<protein>
    <recommendedName>
        <fullName evidence="6">DUF4283 domain-containing protein</fullName>
    </recommendedName>
</protein>
<dbReference type="Pfam" id="PF14392">
    <property type="entry name" value="zf-CCHC_4"/>
    <property type="match status" value="1"/>
</dbReference>